<dbReference type="SUPFAM" id="SSF52540">
    <property type="entry name" value="P-loop containing nucleoside triphosphate hydrolases"/>
    <property type="match status" value="1"/>
</dbReference>
<dbReference type="AlphaFoldDB" id="A0A2R5EJK0"/>
<comment type="caution">
    <text evidence="1">The sequence shown here is derived from an EMBL/GenBank/DDBJ whole genome shotgun (WGS) entry which is preliminary data.</text>
</comment>
<proteinExistence type="predicted"/>
<evidence type="ECO:0008006" key="3">
    <source>
        <dbReference type="Google" id="ProtNLM"/>
    </source>
</evidence>
<evidence type="ECO:0000313" key="2">
    <source>
        <dbReference type="Proteomes" id="UP000245202"/>
    </source>
</evidence>
<dbReference type="Gene3D" id="3.40.50.300">
    <property type="entry name" value="P-loop containing nucleotide triphosphate hydrolases"/>
    <property type="match status" value="1"/>
</dbReference>
<dbReference type="Gene3D" id="3.40.50.10850">
    <property type="entry name" value="Ntrc-like two-domain protein"/>
    <property type="match status" value="1"/>
</dbReference>
<organism evidence="1 2">
    <name type="scientific">Paenibacillus agaridevorans</name>
    <dbReference type="NCBI Taxonomy" id="171404"/>
    <lineage>
        <taxon>Bacteria</taxon>
        <taxon>Bacillati</taxon>
        <taxon>Bacillota</taxon>
        <taxon>Bacilli</taxon>
        <taxon>Bacillales</taxon>
        <taxon>Paenibacillaceae</taxon>
        <taxon>Paenibacillus</taxon>
    </lineage>
</organism>
<name>A0A2R5EJK0_9BACL</name>
<dbReference type="RefSeq" id="WP_108991916.1">
    <property type="nucleotide sequence ID" value="NZ_BDQX01000054.1"/>
</dbReference>
<accession>A0A2R5EJK0</accession>
<dbReference type="EMBL" id="BDQX01000054">
    <property type="protein sequence ID" value="GBG06717.1"/>
    <property type="molecule type" value="Genomic_DNA"/>
</dbReference>
<sequence>MNKLQLAVAVKEKEYLRRLADYIRGSVYAARWQITAFTSVNSCKQYMKQGFSIDIIVAEREFADELRRAAQGVPVVLLSDRPASGEGELELYRYQALPQLMNALERICIDGVGIERSVSLAANGLRGLAGTERTLVVAVHSAAGGVGKTTVALHLAAAAGAAGMRSCYVNLECWDTTRVWFGDGRREEAGAGLSDLLYLVKSGNAVTREQLESSRRYNAVLKCDYMPGFGNPEDRLTLGGEDYVGLAAAITSSGGYDLLVLDMDAGWSEAQVSLLRKVDLVYEVVRNDRSVIDKQRQAMSYIRQDSEGRCGDLWKRCLLVCNGGSRAVEAGAFGGMTGLPKESPAWLPEVPEWRSQGCSPLASSSYLAVASLLVKRLMSEGDRRRAAG</sequence>
<dbReference type="Proteomes" id="UP000245202">
    <property type="component" value="Unassembled WGS sequence"/>
</dbReference>
<keyword evidence="2" id="KW-1185">Reference proteome</keyword>
<gene>
    <name evidence="1" type="ORF">PAT3040_01250</name>
</gene>
<evidence type="ECO:0000313" key="1">
    <source>
        <dbReference type="EMBL" id="GBG06717.1"/>
    </source>
</evidence>
<protein>
    <recommendedName>
        <fullName evidence="3">AAA domain-containing protein</fullName>
    </recommendedName>
</protein>
<reference evidence="1 2" key="1">
    <citation type="submission" date="2017-08" db="EMBL/GenBank/DDBJ databases">
        <title>Substantial Increase in Enzyme Production by Combined Drug-Resistance Mutations in Paenibacillus agaridevorans.</title>
        <authorList>
            <person name="Tanaka Y."/>
            <person name="Funane K."/>
            <person name="Hosaka T."/>
            <person name="Shiwa Y."/>
            <person name="Fujita N."/>
            <person name="Miyazaki T."/>
            <person name="Yoshikawa H."/>
            <person name="Murakami K."/>
            <person name="Kasahara K."/>
            <person name="Inaoka T."/>
            <person name="Hiraga Y."/>
            <person name="Ochi K."/>
        </authorList>
    </citation>
    <scope>NUCLEOTIDE SEQUENCE [LARGE SCALE GENOMIC DNA]</scope>
    <source>
        <strain evidence="1 2">T-3040</strain>
    </source>
</reference>
<dbReference type="InterPro" id="IPR027417">
    <property type="entry name" value="P-loop_NTPase"/>
</dbReference>